<organism evidence="1 2">
    <name type="scientific">Elysia crispata</name>
    <name type="common">lettuce slug</name>
    <dbReference type="NCBI Taxonomy" id="231223"/>
    <lineage>
        <taxon>Eukaryota</taxon>
        <taxon>Metazoa</taxon>
        <taxon>Spiralia</taxon>
        <taxon>Lophotrochozoa</taxon>
        <taxon>Mollusca</taxon>
        <taxon>Gastropoda</taxon>
        <taxon>Heterobranchia</taxon>
        <taxon>Euthyneura</taxon>
        <taxon>Panpulmonata</taxon>
        <taxon>Sacoglossa</taxon>
        <taxon>Placobranchoidea</taxon>
        <taxon>Plakobranchidae</taxon>
        <taxon>Elysia</taxon>
    </lineage>
</organism>
<sequence length="75" mass="8205">MRTVTLWHLDLAGNVEGQFSARHGQLRGTHRHRVWAVQMELASFSKQSGTPRVYGGSLRTPGQITEGACLACGAR</sequence>
<evidence type="ECO:0000313" key="1">
    <source>
        <dbReference type="EMBL" id="KAK3732334.1"/>
    </source>
</evidence>
<proteinExistence type="predicted"/>
<reference evidence="1" key="1">
    <citation type="journal article" date="2023" name="G3 (Bethesda)">
        <title>A reference genome for the long-term kleptoplast-retaining sea slug Elysia crispata morphotype clarki.</title>
        <authorList>
            <person name="Eastman K.E."/>
            <person name="Pendleton A.L."/>
            <person name="Shaikh M.A."/>
            <person name="Suttiyut T."/>
            <person name="Ogas R."/>
            <person name="Tomko P."/>
            <person name="Gavelis G."/>
            <person name="Widhalm J.R."/>
            <person name="Wisecaver J.H."/>
        </authorList>
    </citation>
    <scope>NUCLEOTIDE SEQUENCE</scope>
    <source>
        <strain evidence="1">ECLA1</strain>
    </source>
</reference>
<evidence type="ECO:0000313" key="2">
    <source>
        <dbReference type="Proteomes" id="UP001283361"/>
    </source>
</evidence>
<comment type="caution">
    <text evidence="1">The sequence shown here is derived from an EMBL/GenBank/DDBJ whole genome shotgun (WGS) entry which is preliminary data.</text>
</comment>
<accession>A0AAE0Y5M1</accession>
<protein>
    <submittedName>
        <fullName evidence="1">Uncharacterized protein</fullName>
    </submittedName>
</protein>
<dbReference type="AlphaFoldDB" id="A0AAE0Y5M1"/>
<name>A0AAE0Y5M1_9GAST</name>
<keyword evidence="2" id="KW-1185">Reference proteome</keyword>
<dbReference type="EMBL" id="JAWDGP010006973">
    <property type="protein sequence ID" value="KAK3732334.1"/>
    <property type="molecule type" value="Genomic_DNA"/>
</dbReference>
<gene>
    <name evidence="1" type="ORF">RRG08_055917</name>
</gene>
<dbReference type="Proteomes" id="UP001283361">
    <property type="component" value="Unassembled WGS sequence"/>
</dbReference>